<feature type="transmembrane region" description="Helical" evidence="1">
    <location>
        <begin position="44"/>
        <end position="61"/>
    </location>
</feature>
<feature type="transmembrane region" description="Helical" evidence="1">
    <location>
        <begin position="12"/>
        <end position="32"/>
    </location>
</feature>
<keyword evidence="1" id="KW-0472">Membrane</keyword>
<name>X0ZCB7_9ZZZZ</name>
<evidence type="ECO:0000256" key="1">
    <source>
        <dbReference type="SAM" id="Phobius"/>
    </source>
</evidence>
<reference evidence="3" key="1">
    <citation type="journal article" date="2014" name="Front. Microbiol.">
        <title>High frequency of phylogenetically diverse reductive dehalogenase-homologous genes in deep subseafloor sedimentary metagenomes.</title>
        <authorList>
            <person name="Kawai M."/>
            <person name="Futagami T."/>
            <person name="Toyoda A."/>
            <person name="Takaki Y."/>
            <person name="Nishi S."/>
            <person name="Hori S."/>
            <person name="Arai W."/>
            <person name="Tsubouchi T."/>
            <person name="Morono Y."/>
            <person name="Uchiyama I."/>
            <person name="Ito T."/>
            <person name="Fujiyama A."/>
            <person name="Inagaki F."/>
            <person name="Takami H."/>
        </authorList>
    </citation>
    <scope>NUCLEOTIDE SEQUENCE</scope>
    <source>
        <strain evidence="3">Expedition CK06-06</strain>
    </source>
</reference>
<dbReference type="InterPro" id="IPR017896">
    <property type="entry name" value="4Fe4S_Fe-S-bd"/>
</dbReference>
<feature type="transmembrane region" description="Helical" evidence="1">
    <location>
        <begin position="147"/>
        <end position="171"/>
    </location>
</feature>
<dbReference type="Pfam" id="PF12801">
    <property type="entry name" value="Fer4_5"/>
    <property type="match status" value="1"/>
</dbReference>
<accession>X0ZCB7</accession>
<feature type="domain" description="4Fe-4S ferredoxin-type" evidence="2">
    <location>
        <begin position="85"/>
        <end position="128"/>
    </location>
</feature>
<gene>
    <name evidence="3" type="ORF">S01H4_19350</name>
</gene>
<dbReference type="AlphaFoldDB" id="X0ZCB7"/>
<comment type="caution">
    <text evidence="3">The sequence shown here is derived from an EMBL/GenBank/DDBJ whole genome shotgun (WGS) entry which is preliminary data.</text>
</comment>
<dbReference type="EMBL" id="BART01008624">
    <property type="protein sequence ID" value="GAG55862.1"/>
    <property type="molecule type" value="Genomic_DNA"/>
</dbReference>
<evidence type="ECO:0000313" key="3">
    <source>
        <dbReference type="EMBL" id="GAG55862.1"/>
    </source>
</evidence>
<organism evidence="3">
    <name type="scientific">marine sediment metagenome</name>
    <dbReference type="NCBI Taxonomy" id="412755"/>
    <lineage>
        <taxon>unclassified sequences</taxon>
        <taxon>metagenomes</taxon>
        <taxon>ecological metagenomes</taxon>
    </lineage>
</organism>
<proteinExistence type="predicted"/>
<keyword evidence="1" id="KW-0812">Transmembrane</keyword>
<protein>
    <recommendedName>
        <fullName evidence="2">4Fe-4S ferredoxin-type domain-containing protein</fullName>
    </recommendedName>
</protein>
<evidence type="ECO:0000259" key="2">
    <source>
        <dbReference type="Pfam" id="PF12801"/>
    </source>
</evidence>
<sequence length="195" mass="21897">MMLLAKKPSFDLVTALPMFILWIFIVLVCTYSIYKSKLAKKYKYLLYMISIIIGGIVLGAIPNAVLPIQQILITISNAGPIAQIIPMIVIVTLLLASTLLIGRMFCGFACPLGALQEFISNLRIKSSIKKQKEVKYYFKIPQKYSKIIRWAFFALIIITTIFVSFTLLQYVNPFLGFNLIRAASSVGHICSHSSH</sequence>
<keyword evidence="1" id="KW-1133">Transmembrane helix</keyword>
<feature type="transmembrane region" description="Helical" evidence="1">
    <location>
        <begin position="81"/>
        <end position="102"/>
    </location>
</feature>